<dbReference type="SUPFAM" id="SSF46689">
    <property type="entry name" value="Homeodomain-like"/>
    <property type="match status" value="1"/>
</dbReference>
<sequence>MAISAKISFTVRSILDLPEHDGDSPPHHSPGHSCSSSTYSSWMESDRSHCLSSDESSPETLPDSTKNADPSSDNEVEEKKKKRRVLFSKAQTFELERRFRQQRYLSAPEREHLAHLLSLTPTQVKIWFQNHRYKMKRARTEGSQGINQPPMVRRVVVPILVRDGKPYTCVMDPDKAGCGIPLAASAASTASFNHNGYQSFQHTSPLALFPRYQHLTSSVASRHHWAW</sequence>
<proteinExistence type="inferred from homology"/>
<evidence type="ECO:0000256" key="5">
    <source>
        <dbReference type="ARBA" id="ARBA00023155"/>
    </source>
</evidence>
<feature type="compositionally biased region" description="Basic and acidic residues" evidence="9">
    <location>
        <begin position="17"/>
        <end position="26"/>
    </location>
</feature>
<keyword evidence="3" id="KW-0217">Developmental protein</keyword>
<accession>A0A9D3T1I4</accession>
<evidence type="ECO:0000256" key="6">
    <source>
        <dbReference type="ARBA" id="ARBA00023242"/>
    </source>
</evidence>
<gene>
    <name evidence="11" type="ORF">MATL_G00161110</name>
</gene>
<keyword evidence="12" id="KW-1185">Reference proteome</keyword>
<comment type="subcellular location">
    <subcellularLocation>
        <location evidence="1 7 8">Nucleus</location>
    </subcellularLocation>
</comment>
<keyword evidence="4 7" id="KW-0238">DNA-binding</keyword>
<evidence type="ECO:0000256" key="1">
    <source>
        <dbReference type="ARBA" id="ARBA00004123"/>
    </source>
</evidence>
<feature type="compositionally biased region" description="Polar residues" evidence="9">
    <location>
        <begin position="50"/>
        <end position="73"/>
    </location>
</feature>
<reference evidence="11" key="1">
    <citation type="submission" date="2021-01" db="EMBL/GenBank/DDBJ databases">
        <authorList>
            <person name="Zahm M."/>
            <person name="Roques C."/>
            <person name="Cabau C."/>
            <person name="Klopp C."/>
            <person name="Donnadieu C."/>
            <person name="Jouanno E."/>
            <person name="Lampietro C."/>
            <person name="Louis A."/>
            <person name="Herpin A."/>
            <person name="Echchiki A."/>
            <person name="Berthelot C."/>
            <person name="Parey E."/>
            <person name="Roest-Crollius H."/>
            <person name="Braasch I."/>
            <person name="Postlethwait J."/>
            <person name="Bobe J."/>
            <person name="Montfort J."/>
            <person name="Bouchez O."/>
            <person name="Begum T."/>
            <person name="Mejri S."/>
            <person name="Adams A."/>
            <person name="Chen W.-J."/>
            <person name="Guiguen Y."/>
        </authorList>
    </citation>
    <scope>NUCLEOTIDE SEQUENCE</scope>
    <source>
        <strain evidence="11">YG-15Mar2019-1</strain>
        <tissue evidence="11">Brain</tissue>
    </source>
</reference>
<dbReference type="EMBL" id="JAFDVH010000013">
    <property type="protein sequence ID" value="KAG7466089.1"/>
    <property type="molecule type" value="Genomic_DNA"/>
</dbReference>
<evidence type="ECO:0000256" key="2">
    <source>
        <dbReference type="ARBA" id="ARBA00005661"/>
    </source>
</evidence>
<dbReference type="GO" id="GO:0005634">
    <property type="term" value="C:nucleus"/>
    <property type="evidence" value="ECO:0007669"/>
    <property type="project" value="UniProtKB-SubCell"/>
</dbReference>
<dbReference type="InterPro" id="IPR050394">
    <property type="entry name" value="Homeobox_NK-like"/>
</dbReference>
<keyword evidence="5 7" id="KW-0371">Homeobox</keyword>
<dbReference type="GO" id="GO:0000981">
    <property type="term" value="F:DNA-binding transcription factor activity, RNA polymerase II-specific"/>
    <property type="evidence" value="ECO:0007669"/>
    <property type="project" value="InterPro"/>
</dbReference>
<dbReference type="CDD" id="cd00086">
    <property type="entry name" value="homeodomain"/>
    <property type="match status" value="1"/>
</dbReference>
<feature type="DNA-binding region" description="Homeobox" evidence="7">
    <location>
        <begin position="80"/>
        <end position="139"/>
    </location>
</feature>
<comment type="similarity">
    <text evidence="2">Belongs to the NK-2 homeobox family.</text>
</comment>
<protein>
    <recommendedName>
        <fullName evidence="10">Homeobox domain-containing protein</fullName>
    </recommendedName>
</protein>
<dbReference type="InterPro" id="IPR001356">
    <property type="entry name" value="HD"/>
</dbReference>
<evidence type="ECO:0000256" key="4">
    <source>
        <dbReference type="ARBA" id="ARBA00023125"/>
    </source>
</evidence>
<dbReference type="PROSITE" id="PS00027">
    <property type="entry name" value="HOMEOBOX_1"/>
    <property type="match status" value="1"/>
</dbReference>
<dbReference type="InterPro" id="IPR020479">
    <property type="entry name" value="HD_metazoa"/>
</dbReference>
<dbReference type="Proteomes" id="UP001046870">
    <property type="component" value="Chromosome 13"/>
</dbReference>
<dbReference type="GO" id="GO:0000978">
    <property type="term" value="F:RNA polymerase II cis-regulatory region sequence-specific DNA binding"/>
    <property type="evidence" value="ECO:0007669"/>
    <property type="project" value="TreeGrafter"/>
</dbReference>
<name>A0A9D3T1I4_MEGAT</name>
<feature type="region of interest" description="Disordered" evidence="9">
    <location>
        <begin position="16"/>
        <end position="83"/>
    </location>
</feature>
<evidence type="ECO:0000313" key="12">
    <source>
        <dbReference type="Proteomes" id="UP001046870"/>
    </source>
</evidence>
<dbReference type="OrthoDB" id="6159439at2759"/>
<feature type="domain" description="Homeobox" evidence="10">
    <location>
        <begin position="78"/>
        <end position="138"/>
    </location>
</feature>
<keyword evidence="6 7" id="KW-0539">Nucleus</keyword>
<dbReference type="PANTHER" id="PTHR24340">
    <property type="entry name" value="HOMEOBOX PROTEIN NKX"/>
    <property type="match status" value="1"/>
</dbReference>
<dbReference type="AlphaFoldDB" id="A0A9D3T1I4"/>
<evidence type="ECO:0000256" key="9">
    <source>
        <dbReference type="SAM" id="MobiDB-lite"/>
    </source>
</evidence>
<comment type="caution">
    <text evidence="11">The sequence shown here is derived from an EMBL/GenBank/DDBJ whole genome shotgun (WGS) entry which is preliminary data.</text>
</comment>
<organism evidence="11 12">
    <name type="scientific">Megalops atlanticus</name>
    <name type="common">Tarpon</name>
    <name type="synonym">Clupea gigantea</name>
    <dbReference type="NCBI Taxonomy" id="7932"/>
    <lineage>
        <taxon>Eukaryota</taxon>
        <taxon>Metazoa</taxon>
        <taxon>Chordata</taxon>
        <taxon>Craniata</taxon>
        <taxon>Vertebrata</taxon>
        <taxon>Euteleostomi</taxon>
        <taxon>Actinopterygii</taxon>
        <taxon>Neopterygii</taxon>
        <taxon>Teleostei</taxon>
        <taxon>Elopiformes</taxon>
        <taxon>Megalopidae</taxon>
        <taxon>Megalops</taxon>
    </lineage>
</organism>
<dbReference type="PRINTS" id="PR00024">
    <property type="entry name" value="HOMEOBOX"/>
</dbReference>
<evidence type="ECO:0000256" key="3">
    <source>
        <dbReference type="ARBA" id="ARBA00022473"/>
    </source>
</evidence>
<dbReference type="PANTHER" id="PTHR24340:SF27">
    <property type="entry name" value="HOMEOBOX PROTEIN NKX-2.8"/>
    <property type="match status" value="1"/>
</dbReference>
<evidence type="ECO:0000313" key="11">
    <source>
        <dbReference type="EMBL" id="KAG7466089.1"/>
    </source>
</evidence>
<feature type="compositionally biased region" description="Low complexity" evidence="9">
    <location>
        <begin position="31"/>
        <end position="43"/>
    </location>
</feature>
<dbReference type="GO" id="GO:0030154">
    <property type="term" value="P:cell differentiation"/>
    <property type="evidence" value="ECO:0007669"/>
    <property type="project" value="TreeGrafter"/>
</dbReference>
<dbReference type="InterPro" id="IPR017970">
    <property type="entry name" value="Homeobox_CS"/>
</dbReference>
<dbReference type="FunFam" id="1.10.10.60:FF:000101">
    <property type="entry name" value="NK2 homeobox 8"/>
    <property type="match status" value="1"/>
</dbReference>
<evidence type="ECO:0000259" key="10">
    <source>
        <dbReference type="PROSITE" id="PS50071"/>
    </source>
</evidence>
<dbReference type="SMART" id="SM00389">
    <property type="entry name" value="HOX"/>
    <property type="match status" value="1"/>
</dbReference>
<evidence type="ECO:0000256" key="8">
    <source>
        <dbReference type="RuleBase" id="RU000682"/>
    </source>
</evidence>
<dbReference type="PROSITE" id="PS50071">
    <property type="entry name" value="HOMEOBOX_2"/>
    <property type="match status" value="1"/>
</dbReference>
<dbReference type="InterPro" id="IPR009057">
    <property type="entry name" value="Homeodomain-like_sf"/>
</dbReference>
<dbReference type="Gene3D" id="1.10.10.60">
    <property type="entry name" value="Homeodomain-like"/>
    <property type="match status" value="1"/>
</dbReference>
<dbReference type="Pfam" id="PF00046">
    <property type="entry name" value="Homeodomain"/>
    <property type="match status" value="1"/>
</dbReference>
<evidence type="ECO:0000256" key="7">
    <source>
        <dbReference type="PROSITE-ProRule" id="PRU00108"/>
    </source>
</evidence>